<evidence type="ECO:0000256" key="2">
    <source>
        <dbReference type="ARBA" id="ARBA00022448"/>
    </source>
</evidence>
<organism evidence="8">
    <name type="scientific">marine metagenome</name>
    <dbReference type="NCBI Taxonomy" id="408172"/>
    <lineage>
        <taxon>unclassified sequences</taxon>
        <taxon>metagenomes</taxon>
        <taxon>ecological metagenomes</taxon>
    </lineage>
</organism>
<evidence type="ECO:0000256" key="6">
    <source>
        <dbReference type="SAM" id="Phobius"/>
    </source>
</evidence>
<keyword evidence="3 6" id="KW-0812">Transmembrane</keyword>
<evidence type="ECO:0000256" key="1">
    <source>
        <dbReference type="ARBA" id="ARBA00004141"/>
    </source>
</evidence>
<dbReference type="SUPFAM" id="SSF52540">
    <property type="entry name" value="P-loop containing nucleoside triphosphate hydrolases"/>
    <property type="match status" value="1"/>
</dbReference>
<dbReference type="GO" id="GO:0140359">
    <property type="term" value="F:ABC-type transporter activity"/>
    <property type="evidence" value="ECO:0007669"/>
    <property type="project" value="InterPro"/>
</dbReference>
<comment type="subcellular location">
    <subcellularLocation>
        <location evidence="1">Membrane</location>
        <topology evidence="1">Multi-pass membrane protein</topology>
    </subcellularLocation>
</comment>
<dbReference type="CDD" id="cd18582">
    <property type="entry name" value="ABC_6TM_ATM1_ABCB7"/>
    <property type="match status" value="1"/>
</dbReference>
<reference evidence="8" key="1">
    <citation type="submission" date="2018-05" db="EMBL/GenBank/DDBJ databases">
        <authorList>
            <person name="Lanie J.A."/>
            <person name="Ng W.-L."/>
            <person name="Kazmierczak K.M."/>
            <person name="Andrzejewski T.M."/>
            <person name="Davidsen T.M."/>
            <person name="Wayne K.J."/>
            <person name="Tettelin H."/>
            <person name="Glass J.I."/>
            <person name="Rusch D."/>
            <person name="Podicherti R."/>
            <person name="Tsui H.-C.T."/>
            <person name="Winkler M.E."/>
        </authorList>
    </citation>
    <scope>NUCLEOTIDE SEQUENCE</scope>
</reference>
<evidence type="ECO:0000256" key="4">
    <source>
        <dbReference type="ARBA" id="ARBA00022989"/>
    </source>
</evidence>
<evidence type="ECO:0000259" key="7">
    <source>
        <dbReference type="PROSITE" id="PS50929"/>
    </source>
</evidence>
<protein>
    <recommendedName>
        <fullName evidence="7">ABC transmembrane type-1 domain-containing protein</fullName>
    </recommendedName>
</protein>
<dbReference type="InterPro" id="IPR011527">
    <property type="entry name" value="ABC1_TM_dom"/>
</dbReference>
<proteinExistence type="predicted"/>
<dbReference type="InterPro" id="IPR036640">
    <property type="entry name" value="ABC1_TM_sf"/>
</dbReference>
<gene>
    <name evidence="8" type="ORF">METZ01_LOCUS149861</name>
</gene>
<feature type="transmembrane region" description="Helical" evidence="6">
    <location>
        <begin position="148"/>
        <end position="171"/>
    </location>
</feature>
<evidence type="ECO:0000256" key="3">
    <source>
        <dbReference type="ARBA" id="ARBA00022692"/>
    </source>
</evidence>
<accession>A0A382A7H4</accession>
<feature type="domain" description="ABC transmembrane type-1" evidence="7">
    <location>
        <begin position="36"/>
        <end position="322"/>
    </location>
</feature>
<dbReference type="PROSITE" id="PS50929">
    <property type="entry name" value="ABC_TM1F"/>
    <property type="match status" value="1"/>
</dbReference>
<dbReference type="EMBL" id="UINC01024069">
    <property type="protein sequence ID" value="SVA97007.1"/>
    <property type="molecule type" value="Genomic_DNA"/>
</dbReference>
<feature type="transmembrane region" description="Helical" evidence="6">
    <location>
        <begin position="177"/>
        <end position="198"/>
    </location>
</feature>
<dbReference type="Gene3D" id="1.20.1560.10">
    <property type="entry name" value="ABC transporter type 1, transmembrane domain"/>
    <property type="match status" value="1"/>
</dbReference>
<dbReference type="GO" id="GO:0005524">
    <property type="term" value="F:ATP binding"/>
    <property type="evidence" value="ECO:0007669"/>
    <property type="project" value="InterPro"/>
</dbReference>
<sequence>MVTSSSKSSRSGFRTLISLLPYLWSKDQWTMRARVVLALAFLVLSKIAIVCVPIFYKKAVDTLTLADSEIFLVVPVAMIISYGLARVASLGFSEARDAIFARVGQRAVRTVALQVFRHLHQLSLRFHLNRQTGGLSRIIERGNRAIELLLRISLFNLIPTAIELTLVFGILWYMLDLVIACVTFATVIIYITYTMVVTEWRIRFRRRMNEADTSANTRAIDSLLNYETVKYFGTEGHEAARYDERLINYEDAAVKSNVSLAALNFGQAAIISIGITSVMLISAGGIVSNNMTVGDFVLANTYLMQLYQPLNLFGFVYREIKQALIDIEQMFQILTVGADITDKPGATRLEAEGGAIHFEGVGFGYDNRLPILKDISFSLPAGQKIAVVGSSGAGKSTLARLLYRFYDVDYGSVTINRQDIRDVTQVSLRAVIGIVPQDTVLFNDTVSYNIAYGRL</sequence>
<dbReference type="SUPFAM" id="SSF90123">
    <property type="entry name" value="ABC transporter transmembrane region"/>
    <property type="match status" value="1"/>
</dbReference>
<dbReference type="PANTHER" id="PTHR24221:SF402">
    <property type="entry name" value="IRON-SULFUR CLUSTERS TRANSPORTER ABCB7, MITOCHONDRIAL"/>
    <property type="match status" value="1"/>
</dbReference>
<evidence type="ECO:0000313" key="8">
    <source>
        <dbReference type="EMBL" id="SVA97007.1"/>
    </source>
</evidence>
<name>A0A382A7H4_9ZZZZ</name>
<keyword evidence="4 6" id="KW-1133">Transmembrane helix</keyword>
<feature type="transmembrane region" description="Helical" evidence="6">
    <location>
        <begin position="35"/>
        <end position="56"/>
    </location>
</feature>
<dbReference type="GO" id="GO:0005743">
    <property type="term" value="C:mitochondrial inner membrane"/>
    <property type="evidence" value="ECO:0007669"/>
    <property type="project" value="TreeGrafter"/>
</dbReference>
<keyword evidence="5 6" id="KW-0472">Membrane</keyword>
<feature type="non-terminal residue" evidence="8">
    <location>
        <position position="455"/>
    </location>
</feature>
<dbReference type="PANTHER" id="PTHR24221">
    <property type="entry name" value="ATP-BINDING CASSETTE SUB-FAMILY B"/>
    <property type="match status" value="1"/>
</dbReference>
<dbReference type="AlphaFoldDB" id="A0A382A7H4"/>
<dbReference type="GO" id="GO:0016887">
    <property type="term" value="F:ATP hydrolysis activity"/>
    <property type="evidence" value="ECO:0007669"/>
    <property type="project" value="InterPro"/>
</dbReference>
<dbReference type="Pfam" id="PF00664">
    <property type="entry name" value="ABC_membrane"/>
    <property type="match status" value="1"/>
</dbReference>
<dbReference type="InterPro" id="IPR039421">
    <property type="entry name" value="Type_1_exporter"/>
</dbReference>
<keyword evidence="2" id="KW-0813">Transport</keyword>
<dbReference type="InterPro" id="IPR027417">
    <property type="entry name" value="P-loop_NTPase"/>
</dbReference>
<evidence type="ECO:0000256" key="5">
    <source>
        <dbReference type="ARBA" id="ARBA00023136"/>
    </source>
</evidence>
<dbReference type="GO" id="GO:0006879">
    <property type="term" value="P:intracellular iron ion homeostasis"/>
    <property type="evidence" value="ECO:0007669"/>
    <property type="project" value="TreeGrafter"/>
</dbReference>
<dbReference type="Gene3D" id="3.40.50.300">
    <property type="entry name" value="P-loop containing nucleotide triphosphate hydrolases"/>
    <property type="match status" value="1"/>
</dbReference>
<dbReference type="Pfam" id="PF00005">
    <property type="entry name" value="ABC_tran"/>
    <property type="match status" value="1"/>
</dbReference>
<dbReference type="InterPro" id="IPR003439">
    <property type="entry name" value="ABC_transporter-like_ATP-bd"/>
</dbReference>
<feature type="transmembrane region" description="Helical" evidence="6">
    <location>
        <begin position="68"/>
        <end position="85"/>
    </location>
</feature>